<proteinExistence type="predicted"/>
<organism evidence="1 2">
    <name type="scientific">Desulfosarcina ovata subsp. ovata</name>
    <dbReference type="NCBI Taxonomy" id="2752305"/>
    <lineage>
        <taxon>Bacteria</taxon>
        <taxon>Pseudomonadati</taxon>
        <taxon>Thermodesulfobacteriota</taxon>
        <taxon>Desulfobacteria</taxon>
        <taxon>Desulfobacterales</taxon>
        <taxon>Desulfosarcinaceae</taxon>
        <taxon>Desulfosarcina</taxon>
    </lineage>
</organism>
<gene>
    <name evidence="1" type="ORF">DSCOOX_36000</name>
</gene>
<sequence length="84" mass="9443">MKHCLDISPANQRLFQDREGRRVLLHKAGIAVSFWLDENNTVHVVERITGIDFKETGTQLKQNGWTCVGPGMAYAGLLEDRDCA</sequence>
<name>A0A5K8AEQ1_9BACT</name>
<protein>
    <submittedName>
        <fullName evidence="1">Uncharacterized protein</fullName>
    </submittedName>
</protein>
<dbReference type="RefSeq" id="WP_155311481.1">
    <property type="nucleotide sequence ID" value="NZ_AP021879.1"/>
</dbReference>
<evidence type="ECO:0000313" key="2">
    <source>
        <dbReference type="Proteomes" id="UP000422108"/>
    </source>
</evidence>
<dbReference type="EMBL" id="AP021879">
    <property type="protein sequence ID" value="BBO90420.1"/>
    <property type="molecule type" value="Genomic_DNA"/>
</dbReference>
<evidence type="ECO:0000313" key="1">
    <source>
        <dbReference type="EMBL" id="BBO90420.1"/>
    </source>
</evidence>
<keyword evidence="2" id="KW-1185">Reference proteome</keyword>
<dbReference type="AlphaFoldDB" id="A0A5K8AEQ1"/>
<reference evidence="1 2" key="1">
    <citation type="submission" date="2019-11" db="EMBL/GenBank/DDBJ databases">
        <title>Comparative genomics of hydrocarbon-degrading Desulfosarcina strains.</title>
        <authorList>
            <person name="Watanabe M."/>
            <person name="Kojima H."/>
            <person name="Fukui M."/>
        </authorList>
    </citation>
    <scope>NUCLEOTIDE SEQUENCE [LARGE SCALE GENOMIC DNA]</scope>
    <source>
        <strain evidence="2">oXyS1</strain>
    </source>
</reference>
<accession>A0A5K8AEQ1</accession>
<dbReference type="Proteomes" id="UP000422108">
    <property type="component" value="Chromosome"/>
</dbReference>